<evidence type="ECO:0000313" key="16">
    <source>
        <dbReference type="Proteomes" id="UP000007801"/>
    </source>
</evidence>
<evidence type="ECO:0000256" key="9">
    <source>
        <dbReference type="ARBA" id="ARBA00023136"/>
    </source>
</evidence>
<dbReference type="CDD" id="cd17318">
    <property type="entry name" value="MFS_SLC17"/>
    <property type="match status" value="1"/>
</dbReference>
<dbReference type="Gene3D" id="1.20.1250.20">
    <property type="entry name" value="MFS general substrate transporter like domains"/>
    <property type="match status" value="1"/>
</dbReference>
<dbReference type="InterPro" id="IPR036259">
    <property type="entry name" value="MFS_trans_sf"/>
</dbReference>
<feature type="domain" description="Major facilitator superfamily (MFS) profile" evidence="14">
    <location>
        <begin position="49"/>
        <end position="483"/>
    </location>
</feature>
<protein>
    <recommendedName>
        <fullName evidence="12">Putative inorganic phosphate cotransporter</fullName>
    </recommendedName>
</protein>
<dbReference type="PANTHER" id="PTHR11662:SF280">
    <property type="entry name" value="FI21844P1-RELATED"/>
    <property type="match status" value="1"/>
</dbReference>
<evidence type="ECO:0000256" key="13">
    <source>
        <dbReference type="SAM" id="Phobius"/>
    </source>
</evidence>
<feature type="transmembrane region" description="Helical" evidence="13">
    <location>
        <begin position="459"/>
        <end position="478"/>
    </location>
</feature>
<keyword evidence="7" id="KW-0915">Sodium</keyword>
<evidence type="ECO:0000256" key="5">
    <source>
        <dbReference type="ARBA" id="ARBA00022847"/>
    </source>
</evidence>
<dbReference type="PROSITE" id="PS50850">
    <property type="entry name" value="MFS"/>
    <property type="match status" value="1"/>
</dbReference>
<feature type="transmembrane region" description="Helical" evidence="13">
    <location>
        <begin position="327"/>
        <end position="345"/>
    </location>
</feature>
<dbReference type="GO" id="GO:0016020">
    <property type="term" value="C:membrane"/>
    <property type="evidence" value="ECO:0007669"/>
    <property type="project" value="UniProtKB-SubCell"/>
</dbReference>
<dbReference type="FunFam" id="1.20.1250.20:FF:000003">
    <property type="entry name" value="Solute carrier family 17 member 3"/>
    <property type="match status" value="1"/>
</dbReference>
<comment type="similarity">
    <text evidence="2">Belongs to the major facilitator superfamily. Sodium/anion cotransporter family.</text>
</comment>
<keyword evidence="16" id="KW-1185">Reference proteome</keyword>
<comment type="subcellular location">
    <subcellularLocation>
        <location evidence="1">Membrane</location>
        <topology evidence="1">Multi-pass membrane protein</topology>
    </subcellularLocation>
</comment>
<reference evidence="15 16" key="1">
    <citation type="journal article" date="2007" name="Nature">
        <title>Evolution of genes and genomes on the Drosophila phylogeny.</title>
        <authorList>
            <consortium name="Drosophila 12 Genomes Consortium"/>
            <person name="Clark A.G."/>
            <person name="Eisen M.B."/>
            <person name="Smith D.R."/>
            <person name="Bergman C.M."/>
            <person name="Oliver B."/>
            <person name="Markow T.A."/>
            <person name="Kaufman T.C."/>
            <person name="Kellis M."/>
            <person name="Gelbart W."/>
            <person name="Iyer V.N."/>
            <person name="Pollard D.A."/>
            <person name="Sackton T.B."/>
            <person name="Larracuente A.M."/>
            <person name="Singh N.D."/>
            <person name="Abad J.P."/>
            <person name="Abt D.N."/>
            <person name="Adryan B."/>
            <person name="Aguade M."/>
            <person name="Akashi H."/>
            <person name="Anderson W.W."/>
            <person name="Aquadro C.F."/>
            <person name="Ardell D.H."/>
            <person name="Arguello R."/>
            <person name="Artieri C.G."/>
            <person name="Barbash D.A."/>
            <person name="Barker D."/>
            <person name="Barsanti P."/>
            <person name="Batterham P."/>
            <person name="Batzoglou S."/>
            <person name="Begun D."/>
            <person name="Bhutkar A."/>
            <person name="Blanco E."/>
            <person name="Bosak S.A."/>
            <person name="Bradley R.K."/>
            <person name="Brand A.D."/>
            <person name="Brent M.R."/>
            <person name="Brooks A.N."/>
            <person name="Brown R.H."/>
            <person name="Butlin R.K."/>
            <person name="Caggese C."/>
            <person name="Calvi B.R."/>
            <person name="Bernardo de Carvalho A."/>
            <person name="Caspi A."/>
            <person name="Castrezana S."/>
            <person name="Celniker S.E."/>
            <person name="Chang J.L."/>
            <person name="Chapple C."/>
            <person name="Chatterji S."/>
            <person name="Chinwalla A."/>
            <person name="Civetta A."/>
            <person name="Clifton S.W."/>
            <person name="Comeron J.M."/>
            <person name="Costello J.C."/>
            <person name="Coyne J.A."/>
            <person name="Daub J."/>
            <person name="David R.G."/>
            <person name="Delcher A.L."/>
            <person name="Delehaunty K."/>
            <person name="Do C.B."/>
            <person name="Ebling H."/>
            <person name="Edwards K."/>
            <person name="Eickbush T."/>
            <person name="Evans J.D."/>
            <person name="Filipski A."/>
            <person name="Findeiss S."/>
            <person name="Freyhult E."/>
            <person name="Fulton L."/>
            <person name="Fulton R."/>
            <person name="Garcia A.C."/>
            <person name="Gardiner A."/>
            <person name="Garfield D.A."/>
            <person name="Garvin B.E."/>
            <person name="Gibson G."/>
            <person name="Gilbert D."/>
            <person name="Gnerre S."/>
            <person name="Godfrey J."/>
            <person name="Good R."/>
            <person name="Gotea V."/>
            <person name="Gravely B."/>
            <person name="Greenberg A.J."/>
            <person name="Griffiths-Jones S."/>
            <person name="Gross S."/>
            <person name="Guigo R."/>
            <person name="Gustafson E.A."/>
            <person name="Haerty W."/>
            <person name="Hahn M.W."/>
            <person name="Halligan D.L."/>
            <person name="Halpern A.L."/>
            <person name="Halter G.M."/>
            <person name="Han M.V."/>
            <person name="Heger A."/>
            <person name="Hillier L."/>
            <person name="Hinrichs A.S."/>
            <person name="Holmes I."/>
            <person name="Hoskins R.A."/>
            <person name="Hubisz M.J."/>
            <person name="Hultmark D."/>
            <person name="Huntley M.A."/>
            <person name="Jaffe D.B."/>
            <person name="Jagadeeshan S."/>
            <person name="Jeck W.R."/>
            <person name="Johnson J."/>
            <person name="Jones C.D."/>
            <person name="Jordan W.C."/>
            <person name="Karpen G.H."/>
            <person name="Kataoka E."/>
            <person name="Keightley P.D."/>
            <person name="Kheradpour P."/>
            <person name="Kirkness E.F."/>
            <person name="Koerich L.B."/>
            <person name="Kristiansen K."/>
            <person name="Kudrna D."/>
            <person name="Kulathinal R.J."/>
            <person name="Kumar S."/>
            <person name="Kwok R."/>
            <person name="Lander E."/>
            <person name="Langley C.H."/>
            <person name="Lapoint R."/>
            <person name="Lazzaro B.P."/>
            <person name="Lee S.J."/>
            <person name="Levesque L."/>
            <person name="Li R."/>
            <person name="Lin C.F."/>
            <person name="Lin M.F."/>
            <person name="Lindblad-Toh K."/>
            <person name="Llopart A."/>
            <person name="Long M."/>
            <person name="Low L."/>
            <person name="Lozovsky E."/>
            <person name="Lu J."/>
            <person name="Luo M."/>
            <person name="Machado C.A."/>
            <person name="Makalowski W."/>
            <person name="Marzo M."/>
            <person name="Matsuda M."/>
            <person name="Matzkin L."/>
            <person name="McAllister B."/>
            <person name="McBride C.S."/>
            <person name="McKernan B."/>
            <person name="McKernan K."/>
            <person name="Mendez-Lago M."/>
            <person name="Minx P."/>
            <person name="Mollenhauer M.U."/>
            <person name="Montooth K."/>
            <person name="Mount S.M."/>
            <person name="Mu X."/>
            <person name="Myers E."/>
            <person name="Negre B."/>
            <person name="Newfeld S."/>
            <person name="Nielsen R."/>
            <person name="Noor M.A."/>
            <person name="O'Grady P."/>
            <person name="Pachter L."/>
            <person name="Papaceit M."/>
            <person name="Parisi M.J."/>
            <person name="Parisi M."/>
            <person name="Parts L."/>
            <person name="Pedersen J.S."/>
            <person name="Pesole G."/>
            <person name="Phillippy A.M."/>
            <person name="Ponting C.P."/>
            <person name="Pop M."/>
            <person name="Porcelli D."/>
            <person name="Powell J.R."/>
            <person name="Prohaska S."/>
            <person name="Pruitt K."/>
            <person name="Puig M."/>
            <person name="Quesneville H."/>
            <person name="Ram K.R."/>
            <person name="Rand D."/>
            <person name="Rasmussen M.D."/>
            <person name="Reed L.K."/>
            <person name="Reenan R."/>
            <person name="Reily A."/>
            <person name="Remington K.A."/>
            <person name="Rieger T.T."/>
            <person name="Ritchie M.G."/>
            <person name="Robin C."/>
            <person name="Rogers Y.H."/>
            <person name="Rohde C."/>
            <person name="Rozas J."/>
            <person name="Rubenfield M.J."/>
            <person name="Ruiz A."/>
            <person name="Russo S."/>
            <person name="Salzberg S.L."/>
            <person name="Sanchez-Gracia A."/>
            <person name="Saranga D.J."/>
            <person name="Sato H."/>
            <person name="Schaeffer S.W."/>
            <person name="Schatz M.C."/>
            <person name="Schlenke T."/>
            <person name="Schwartz R."/>
            <person name="Segarra C."/>
            <person name="Singh R.S."/>
            <person name="Sirot L."/>
            <person name="Sirota M."/>
            <person name="Sisneros N.B."/>
            <person name="Smith C.D."/>
            <person name="Smith T.F."/>
            <person name="Spieth J."/>
            <person name="Stage D.E."/>
            <person name="Stark A."/>
            <person name="Stephan W."/>
            <person name="Strausberg R.L."/>
            <person name="Strempel S."/>
            <person name="Sturgill D."/>
            <person name="Sutton G."/>
            <person name="Sutton G.G."/>
            <person name="Tao W."/>
            <person name="Teichmann S."/>
            <person name="Tobari Y.N."/>
            <person name="Tomimura Y."/>
            <person name="Tsolas J.M."/>
            <person name="Valente V.L."/>
            <person name="Venter E."/>
            <person name="Venter J.C."/>
            <person name="Vicario S."/>
            <person name="Vieira F.G."/>
            <person name="Vilella A.J."/>
            <person name="Villasante A."/>
            <person name="Walenz B."/>
            <person name="Wang J."/>
            <person name="Wasserman M."/>
            <person name="Watts T."/>
            <person name="Wilson D."/>
            <person name="Wilson R.K."/>
            <person name="Wing R.A."/>
            <person name="Wolfner M.F."/>
            <person name="Wong A."/>
            <person name="Wong G.K."/>
            <person name="Wu C.I."/>
            <person name="Wu G."/>
            <person name="Yamamoto D."/>
            <person name="Yang H.P."/>
            <person name="Yang S.P."/>
            <person name="Yorke J.A."/>
            <person name="Yoshida K."/>
            <person name="Zdobnov E."/>
            <person name="Zhang P."/>
            <person name="Zhang Y."/>
            <person name="Zimin A.V."/>
            <person name="Baldwin J."/>
            <person name="Abdouelleil A."/>
            <person name="Abdulkadir J."/>
            <person name="Abebe A."/>
            <person name="Abera B."/>
            <person name="Abreu J."/>
            <person name="Acer S.C."/>
            <person name="Aftuck L."/>
            <person name="Alexander A."/>
            <person name="An P."/>
            <person name="Anderson E."/>
            <person name="Anderson S."/>
            <person name="Arachi H."/>
            <person name="Azer M."/>
            <person name="Bachantsang P."/>
            <person name="Barry A."/>
            <person name="Bayul T."/>
            <person name="Berlin A."/>
            <person name="Bessette D."/>
            <person name="Bloom T."/>
            <person name="Blye J."/>
            <person name="Boguslavskiy L."/>
            <person name="Bonnet C."/>
            <person name="Boukhgalter B."/>
            <person name="Bourzgui I."/>
            <person name="Brown A."/>
            <person name="Cahill P."/>
            <person name="Channer S."/>
            <person name="Cheshatsang Y."/>
            <person name="Chuda L."/>
            <person name="Citroen M."/>
            <person name="Collymore A."/>
            <person name="Cooke P."/>
            <person name="Costello M."/>
            <person name="D'Aco K."/>
            <person name="Daza R."/>
            <person name="De Haan G."/>
            <person name="DeGray S."/>
            <person name="DeMaso C."/>
            <person name="Dhargay N."/>
            <person name="Dooley K."/>
            <person name="Dooley E."/>
            <person name="Doricent M."/>
            <person name="Dorje P."/>
            <person name="Dorjee K."/>
            <person name="Dupes A."/>
            <person name="Elong R."/>
            <person name="Falk J."/>
            <person name="Farina A."/>
            <person name="Faro S."/>
            <person name="Ferguson D."/>
            <person name="Fisher S."/>
            <person name="Foley C.D."/>
            <person name="Franke A."/>
            <person name="Friedrich D."/>
            <person name="Gadbois L."/>
            <person name="Gearin G."/>
            <person name="Gearin C.R."/>
            <person name="Giannoukos G."/>
            <person name="Goode T."/>
            <person name="Graham J."/>
            <person name="Grandbois E."/>
            <person name="Grewal S."/>
            <person name="Gyaltsen K."/>
            <person name="Hafez N."/>
            <person name="Hagos B."/>
            <person name="Hall J."/>
            <person name="Henson C."/>
            <person name="Hollinger A."/>
            <person name="Honan T."/>
            <person name="Huard M.D."/>
            <person name="Hughes L."/>
            <person name="Hurhula B."/>
            <person name="Husby M.E."/>
            <person name="Kamat A."/>
            <person name="Kanga B."/>
            <person name="Kashin S."/>
            <person name="Khazanovich D."/>
            <person name="Kisner P."/>
            <person name="Lance K."/>
            <person name="Lara M."/>
            <person name="Lee W."/>
            <person name="Lennon N."/>
            <person name="Letendre F."/>
            <person name="LeVine R."/>
            <person name="Lipovsky A."/>
            <person name="Liu X."/>
            <person name="Liu J."/>
            <person name="Liu S."/>
            <person name="Lokyitsang T."/>
            <person name="Lokyitsang Y."/>
            <person name="Lubonja R."/>
            <person name="Lui A."/>
            <person name="MacDonald P."/>
            <person name="Magnisalis V."/>
            <person name="Maru K."/>
            <person name="Matthews C."/>
            <person name="McCusker W."/>
            <person name="McDonough S."/>
            <person name="Mehta T."/>
            <person name="Meldrim J."/>
            <person name="Meneus L."/>
            <person name="Mihai O."/>
            <person name="Mihalev A."/>
            <person name="Mihova T."/>
            <person name="Mittelman R."/>
            <person name="Mlenga V."/>
            <person name="Montmayeur A."/>
            <person name="Mulrain L."/>
            <person name="Navidi A."/>
            <person name="Naylor J."/>
            <person name="Negash T."/>
            <person name="Nguyen T."/>
            <person name="Nguyen N."/>
            <person name="Nicol R."/>
            <person name="Norbu C."/>
            <person name="Norbu N."/>
            <person name="Novod N."/>
            <person name="O'Neill B."/>
            <person name="Osman S."/>
            <person name="Markiewicz E."/>
            <person name="Oyono O.L."/>
            <person name="Patti C."/>
            <person name="Phunkhang P."/>
            <person name="Pierre F."/>
            <person name="Priest M."/>
            <person name="Raghuraman S."/>
            <person name="Rege F."/>
            <person name="Reyes R."/>
            <person name="Rise C."/>
            <person name="Rogov P."/>
            <person name="Ross K."/>
            <person name="Ryan E."/>
            <person name="Settipalli S."/>
            <person name="Shea T."/>
            <person name="Sherpa N."/>
            <person name="Shi L."/>
            <person name="Shih D."/>
            <person name="Sparrow T."/>
            <person name="Spaulding J."/>
            <person name="Stalker J."/>
            <person name="Stange-Thomann N."/>
            <person name="Stavropoulos S."/>
            <person name="Stone C."/>
            <person name="Strader C."/>
            <person name="Tesfaye S."/>
            <person name="Thomson T."/>
            <person name="Thoulutsang Y."/>
            <person name="Thoulutsang D."/>
            <person name="Topham K."/>
            <person name="Topping I."/>
            <person name="Tsamla T."/>
            <person name="Vassiliev H."/>
            <person name="Vo A."/>
            <person name="Wangchuk T."/>
            <person name="Wangdi T."/>
            <person name="Weiand M."/>
            <person name="Wilkinson J."/>
            <person name="Wilson A."/>
            <person name="Yadav S."/>
            <person name="Young G."/>
            <person name="Yu Q."/>
            <person name="Zembek L."/>
            <person name="Zhong D."/>
            <person name="Zimmer A."/>
            <person name="Zwirko Z."/>
            <person name="Jaffe D.B."/>
            <person name="Alvarez P."/>
            <person name="Brockman W."/>
            <person name="Butler J."/>
            <person name="Chin C."/>
            <person name="Gnerre S."/>
            <person name="Grabherr M."/>
            <person name="Kleber M."/>
            <person name="Mauceli E."/>
            <person name="MacCallum I."/>
        </authorList>
    </citation>
    <scope>NUCLEOTIDE SEQUENCE [LARGE SCALE GENOMIC DNA]</scope>
    <source>
        <strain evidence="16">Tucson 14024-0371.13</strain>
    </source>
</reference>
<keyword evidence="6 13" id="KW-1133">Transmembrane helix</keyword>
<dbReference type="SUPFAM" id="SSF103473">
    <property type="entry name" value="MFS general substrate transporter"/>
    <property type="match status" value="1"/>
</dbReference>
<dbReference type="GO" id="GO:0006820">
    <property type="term" value="P:monoatomic anion transport"/>
    <property type="evidence" value="ECO:0007669"/>
    <property type="project" value="TreeGrafter"/>
</dbReference>
<dbReference type="Proteomes" id="UP000007801">
    <property type="component" value="Unassembled WGS sequence"/>
</dbReference>
<keyword evidence="8" id="KW-0406">Ion transport</keyword>
<evidence type="ECO:0000256" key="12">
    <source>
        <dbReference type="ARBA" id="ARBA00068450"/>
    </source>
</evidence>
<evidence type="ECO:0000256" key="4">
    <source>
        <dbReference type="ARBA" id="ARBA00022692"/>
    </source>
</evidence>
<keyword evidence="10" id="KW-0739">Sodium transport</keyword>
<evidence type="ECO:0000256" key="3">
    <source>
        <dbReference type="ARBA" id="ARBA00022448"/>
    </source>
</evidence>
<keyword evidence="4 13" id="KW-0812">Transmembrane</keyword>
<evidence type="ECO:0000256" key="11">
    <source>
        <dbReference type="ARBA" id="ARBA00054632"/>
    </source>
</evidence>
<dbReference type="InterPro" id="IPR020846">
    <property type="entry name" value="MFS_dom"/>
</dbReference>
<dbReference type="GO" id="GO:0006814">
    <property type="term" value="P:sodium ion transport"/>
    <property type="evidence" value="ECO:0007669"/>
    <property type="project" value="UniProtKB-KW"/>
</dbReference>
<dbReference type="InParanoid" id="A0A0P8YCK2"/>
<dbReference type="InterPro" id="IPR050382">
    <property type="entry name" value="MFS_Na/Anion_cotransporter"/>
</dbReference>
<proteinExistence type="inferred from homology"/>
<dbReference type="Pfam" id="PF07690">
    <property type="entry name" value="MFS_1"/>
    <property type="match status" value="1"/>
</dbReference>
<evidence type="ECO:0000313" key="15">
    <source>
        <dbReference type="EMBL" id="KPU79168.1"/>
    </source>
</evidence>
<dbReference type="FunFam" id="1.20.1250.20:FF:000144">
    <property type="entry name" value="Picot, isoform B"/>
    <property type="match status" value="1"/>
</dbReference>
<feature type="transmembrane region" description="Helical" evidence="13">
    <location>
        <begin position="222"/>
        <end position="241"/>
    </location>
</feature>
<dbReference type="FunCoup" id="A0A0P8YCK2">
    <property type="interactions" value="3"/>
</dbReference>
<evidence type="ECO:0000259" key="14">
    <source>
        <dbReference type="PROSITE" id="PS50850"/>
    </source>
</evidence>
<dbReference type="PANTHER" id="PTHR11662">
    <property type="entry name" value="SOLUTE CARRIER FAMILY 17"/>
    <property type="match status" value="1"/>
</dbReference>
<feature type="transmembrane region" description="Helical" evidence="13">
    <location>
        <begin position="365"/>
        <end position="384"/>
    </location>
</feature>
<dbReference type="GO" id="GO:0015293">
    <property type="term" value="F:symporter activity"/>
    <property type="evidence" value="ECO:0007669"/>
    <property type="project" value="UniProtKB-KW"/>
</dbReference>
<evidence type="ECO:0000256" key="8">
    <source>
        <dbReference type="ARBA" id="ARBA00023065"/>
    </source>
</evidence>
<evidence type="ECO:0000256" key="2">
    <source>
        <dbReference type="ARBA" id="ARBA00008586"/>
    </source>
</evidence>
<dbReference type="InterPro" id="IPR011701">
    <property type="entry name" value="MFS"/>
</dbReference>
<keyword evidence="9 13" id="KW-0472">Membrane</keyword>
<feature type="transmembrane region" description="Helical" evidence="13">
    <location>
        <begin position="48"/>
        <end position="71"/>
    </location>
</feature>
<feature type="transmembrane region" description="Helical" evidence="13">
    <location>
        <begin position="391"/>
        <end position="409"/>
    </location>
</feature>
<dbReference type="OrthoDB" id="2985014at2759"/>
<keyword evidence="3" id="KW-0813">Transport</keyword>
<evidence type="ECO:0000256" key="6">
    <source>
        <dbReference type="ARBA" id="ARBA00022989"/>
    </source>
</evidence>
<evidence type="ECO:0000256" key="10">
    <source>
        <dbReference type="ARBA" id="ARBA00023201"/>
    </source>
</evidence>
<gene>
    <name evidence="15" type="primary">Dana\GF26879</name>
    <name evidence="15" type="ORF">GF26879</name>
</gene>
<accession>A0A0P8YCK2</accession>
<feature type="transmembrane region" description="Helical" evidence="13">
    <location>
        <begin position="421"/>
        <end position="447"/>
    </location>
</feature>
<evidence type="ECO:0000256" key="7">
    <source>
        <dbReference type="ARBA" id="ARBA00023053"/>
    </source>
</evidence>
<evidence type="ECO:0000256" key="1">
    <source>
        <dbReference type="ARBA" id="ARBA00004141"/>
    </source>
</evidence>
<dbReference type="EMBL" id="CH902617">
    <property type="protein sequence ID" value="KPU79168.1"/>
    <property type="molecule type" value="Genomic_DNA"/>
</dbReference>
<organism evidence="15 16">
    <name type="scientific">Drosophila ananassae</name>
    <name type="common">Fruit fly</name>
    <dbReference type="NCBI Taxonomy" id="7217"/>
    <lineage>
        <taxon>Eukaryota</taxon>
        <taxon>Metazoa</taxon>
        <taxon>Ecdysozoa</taxon>
        <taxon>Arthropoda</taxon>
        <taxon>Hexapoda</taxon>
        <taxon>Insecta</taxon>
        <taxon>Pterygota</taxon>
        <taxon>Neoptera</taxon>
        <taxon>Endopterygota</taxon>
        <taxon>Diptera</taxon>
        <taxon>Brachycera</taxon>
        <taxon>Muscomorpha</taxon>
        <taxon>Ephydroidea</taxon>
        <taxon>Drosophilidae</taxon>
        <taxon>Drosophila</taxon>
        <taxon>Sophophora</taxon>
    </lineage>
</organism>
<sequence length="524" mass="56938">MQASLENAVAPVTQPSPPLFRNLSGSMDAIEDSRKAVPRLGMRHLQAVLLFIGLAANTILQLNVGVAVVAMTNTTTAGDGDGSEGENERDIPQYNWTEVQKSYILSSFYWGSALAQFPAGYLCKRFGSKAVLFWGTLGSSLLSALTPHGVYAAGWQAFCAIRLLQGLCQVTWPCIHQHLANWCPEAERTRLGAFAYTGFDCGNVLAMYAAGMIASSPLGWPGISYSAATLGLVWCVLWLFLGASRVTEARCIGEVEKCYILGDLQRSERKEPRSKKMQIPWRGIFTSAPVYALLCARCADTWGLSTMQQELPAYLSGVLRLDMQSNALFSALPFLLMWGMCYVYLLIADVLLQKKWLGLTALRKTYTSIALWAPASIMLALGFVGEGHQNLVLLLITLSVGVSSAATIGTELNTIDLSPNYAGILAGIITSFTNLVALLTPLVVGVLVTDSRERGQWQVVFCLVAGVLFAGNVIFLIWGTAVTQPWNEAPELRGELEPEEKPFQLPAQEVADNGIGLRINCKNP</sequence>
<feature type="transmembrane region" description="Helical" evidence="13">
    <location>
        <begin position="191"/>
        <end position="210"/>
    </location>
</feature>
<name>A0A0P8YCK2_DROAN</name>
<comment type="function">
    <text evidence="11">May be an inorganic phosphate cotransporter.</text>
</comment>
<dbReference type="AlphaFoldDB" id="A0A0P8YCK2"/>
<keyword evidence="5" id="KW-0769">Symport</keyword>